<dbReference type="Proteomes" id="UP000289166">
    <property type="component" value="Unassembled WGS sequence"/>
</dbReference>
<accession>A0A4Q0I582</accession>
<evidence type="ECO:0000313" key="3">
    <source>
        <dbReference type="Proteomes" id="UP000289166"/>
    </source>
</evidence>
<dbReference type="PROSITE" id="PS51186">
    <property type="entry name" value="GNAT"/>
    <property type="match status" value="1"/>
</dbReference>
<proteinExistence type="predicted"/>
<protein>
    <submittedName>
        <fullName evidence="2">N-acetyltransferase</fullName>
    </submittedName>
</protein>
<dbReference type="RefSeq" id="WP_069196003.1">
    <property type="nucleotide sequence ID" value="NZ_RLII01000010.1"/>
</dbReference>
<evidence type="ECO:0000259" key="1">
    <source>
        <dbReference type="PROSITE" id="PS51186"/>
    </source>
</evidence>
<dbReference type="InterPro" id="IPR000182">
    <property type="entry name" value="GNAT_dom"/>
</dbReference>
<feature type="domain" description="N-acetyltransferase" evidence="1">
    <location>
        <begin position="1"/>
        <end position="160"/>
    </location>
</feature>
<evidence type="ECO:0000313" key="2">
    <source>
        <dbReference type="EMBL" id="RXE58987.1"/>
    </source>
</evidence>
<dbReference type="AlphaFoldDB" id="A0A4Q0I582"/>
<sequence>MNIKHLSTEDVSDIFKNSMQFDFPQNEIRPLSNIKKLMQQNLYPCYGLYVDGVLKAYAFFCHALLGDCLLLDYYAVTQTDRSKGYGSIFLKNLQETLNDFSGIIVELESINAAKNETERLERERRISFYERNGMQKTGIFSNLFDVEFDIFYLPIKKEWDDSFVYRELDKIYDAIFPKVLRGKKVFLSYR</sequence>
<dbReference type="InterPro" id="IPR016181">
    <property type="entry name" value="Acyl_CoA_acyltransferase"/>
</dbReference>
<dbReference type="EMBL" id="RLII01000010">
    <property type="protein sequence ID" value="RXE58987.1"/>
    <property type="molecule type" value="Genomic_DNA"/>
</dbReference>
<gene>
    <name evidence="2" type="ORF">EFD62_09305</name>
</gene>
<name>A0A4Q0I582_9FIRM</name>
<dbReference type="SUPFAM" id="SSF55729">
    <property type="entry name" value="Acyl-CoA N-acyltransferases (Nat)"/>
    <property type="match status" value="1"/>
</dbReference>
<keyword evidence="3" id="KW-1185">Reference proteome</keyword>
<comment type="caution">
    <text evidence="2">The sequence shown here is derived from an EMBL/GenBank/DDBJ whole genome shotgun (WGS) entry which is preliminary data.</text>
</comment>
<reference evidence="3" key="1">
    <citation type="submission" date="2018-11" db="EMBL/GenBank/DDBJ databases">
        <title>Genome sequencing of a novel mesophilic and cellulolytic organism within the genus Hungateiclostridium.</title>
        <authorList>
            <person name="Rettenmaier R."/>
            <person name="Liebl W."/>
            <person name="Zverlov V."/>
        </authorList>
    </citation>
    <scope>NUCLEOTIDE SEQUENCE [LARGE SCALE GENOMIC DNA]</scope>
    <source>
        <strain evidence="3">N2K1</strain>
    </source>
</reference>
<dbReference type="Gene3D" id="3.40.630.30">
    <property type="match status" value="1"/>
</dbReference>
<dbReference type="OrthoDB" id="9127144at2"/>
<dbReference type="GO" id="GO:0016747">
    <property type="term" value="F:acyltransferase activity, transferring groups other than amino-acyl groups"/>
    <property type="evidence" value="ECO:0007669"/>
    <property type="project" value="InterPro"/>
</dbReference>
<keyword evidence="2" id="KW-0808">Transferase</keyword>
<organism evidence="2 3">
    <name type="scientific">Acetivibrio mesophilus</name>
    <dbReference type="NCBI Taxonomy" id="2487273"/>
    <lineage>
        <taxon>Bacteria</taxon>
        <taxon>Bacillati</taxon>
        <taxon>Bacillota</taxon>
        <taxon>Clostridia</taxon>
        <taxon>Eubacteriales</taxon>
        <taxon>Oscillospiraceae</taxon>
        <taxon>Acetivibrio</taxon>
    </lineage>
</organism>